<dbReference type="InterPro" id="IPR004352">
    <property type="entry name" value="GH114_TIM-barrel"/>
</dbReference>
<keyword evidence="1" id="KW-0732">Signal</keyword>
<dbReference type="Proteomes" id="UP000050509">
    <property type="component" value="Unassembled WGS sequence"/>
</dbReference>
<comment type="caution">
    <text evidence="3">The sequence shown here is derived from an EMBL/GenBank/DDBJ whole genome shotgun (WGS) entry which is preliminary data.</text>
</comment>
<gene>
    <name evidence="3" type="ORF">SE17_30555</name>
</gene>
<dbReference type="EMBL" id="LJCR01001740">
    <property type="protein sequence ID" value="KPV49801.1"/>
    <property type="molecule type" value="Genomic_DNA"/>
</dbReference>
<evidence type="ECO:0000313" key="3">
    <source>
        <dbReference type="EMBL" id="KPV49801.1"/>
    </source>
</evidence>
<accession>A0A0P9D3F3</accession>
<dbReference type="InterPro" id="IPR013785">
    <property type="entry name" value="Aldolase_TIM"/>
</dbReference>
<feature type="chain" id="PRO_5006156096" evidence="1">
    <location>
        <begin position="25"/>
        <end position="284"/>
    </location>
</feature>
<organism evidence="3 4">
    <name type="scientific">Kouleothrix aurantiaca</name>
    <dbReference type="NCBI Taxonomy" id="186479"/>
    <lineage>
        <taxon>Bacteria</taxon>
        <taxon>Bacillati</taxon>
        <taxon>Chloroflexota</taxon>
        <taxon>Chloroflexia</taxon>
        <taxon>Chloroflexales</taxon>
        <taxon>Roseiflexineae</taxon>
        <taxon>Roseiflexaceae</taxon>
        <taxon>Kouleothrix</taxon>
    </lineage>
</organism>
<feature type="signal peptide" evidence="1">
    <location>
        <begin position="1"/>
        <end position="24"/>
    </location>
</feature>
<dbReference type="Pfam" id="PF03537">
    <property type="entry name" value="Glyco_hydro_114"/>
    <property type="match status" value="1"/>
</dbReference>
<proteinExistence type="predicted"/>
<keyword evidence="4" id="KW-1185">Reference proteome</keyword>
<evidence type="ECO:0000259" key="2">
    <source>
        <dbReference type="Pfam" id="PF03537"/>
    </source>
</evidence>
<dbReference type="SUPFAM" id="SSF51445">
    <property type="entry name" value="(Trans)glycosidases"/>
    <property type="match status" value="1"/>
</dbReference>
<dbReference type="InterPro" id="IPR017853">
    <property type="entry name" value="GH"/>
</dbReference>
<reference evidence="3 4" key="1">
    <citation type="submission" date="2015-09" db="EMBL/GenBank/DDBJ databases">
        <title>Draft genome sequence of Kouleothrix aurantiaca JCM 19913.</title>
        <authorList>
            <person name="Hemp J."/>
        </authorList>
    </citation>
    <scope>NUCLEOTIDE SEQUENCE [LARGE SCALE GENOMIC DNA]</scope>
    <source>
        <strain evidence="3 4">COM-B</strain>
    </source>
</reference>
<name>A0A0P9D3F3_9CHLR</name>
<evidence type="ECO:0000313" key="4">
    <source>
        <dbReference type="Proteomes" id="UP000050509"/>
    </source>
</evidence>
<feature type="domain" description="Glycoside-hydrolase family GH114 TIM-barrel" evidence="2">
    <location>
        <begin position="55"/>
        <end position="279"/>
    </location>
</feature>
<evidence type="ECO:0000256" key="1">
    <source>
        <dbReference type="SAM" id="SignalP"/>
    </source>
</evidence>
<protein>
    <submittedName>
        <fullName evidence="3">Endo alpha-1,4 polygalactosaminidase</fullName>
    </submittedName>
</protein>
<dbReference type="PANTHER" id="PTHR35273">
    <property type="entry name" value="ALPHA-1,4 POLYGALACTOSAMINIDASE, PUTATIVE (AFU_ORTHOLOGUE AFUA_3G07890)-RELATED"/>
    <property type="match status" value="1"/>
</dbReference>
<sequence length="284" mass="31879">MNQIRLVTMLLAITIICASQPTTAQHSAVQQNPAYLPVAQANLPWWTPDIHDKLQIQFTDVPIDQSIAADVYDVDMFDTTADLVASLHSAGYRVLCYINVGAWEDWRPDKADFLPSVLGKDYAGWPGERWLDIRQIDVLGPIMQARFDLCKAKGFDGVEPDNTNGYLNDTGFNLTYQDQIIYNTWLAAEAHRRGLAIGLKNDTEQANDLVSVFDFSVTEGCLAEGWCADASVFVENAKPVFAIEYTDMMTAQQFLTTFCRQARALQLNAVLKHRNLDAWSQYCP</sequence>
<dbReference type="PANTHER" id="PTHR35273:SF2">
    <property type="entry name" value="ALPHA-GALACTOSIDASE"/>
    <property type="match status" value="1"/>
</dbReference>
<dbReference type="Gene3D" id="3.20.20.70">
    <property type="entry name" value="Aldolase class I"/>
    <property type="match status" value="1"/>
</dbReference>
<dbReference type="AlphaFoldDB" id="A0A0P9D3F3"/>